<protein>
    <recommendedName>
        <fullName evidence="5">LamG-like jellyroll fold domain-containing protein</fullName>
    </recommendedName>
</protein>
<dbReference type="InterPro" id="IPR013320">
    <property type="entry name" value="ConA-like_dom_sf"/>
</dbReference>
<gene>
    <name evidence="3" type="ORF">KIK155_LOCUS27209</name>
</gene>
<evidence type="ECO:0000313" key="3">
    <source>
        <dbReference type="EMBL" id="CAF3709257.1"/>
    </source>
</evidence>
<feature type="transmembrane region" description="Helical" evidence="2">
    <location>
        <begin position="389"/>
        <end position="422"/>
    </location>
</feature>
<evidence type="ECO:0000256" key="2">
    <source>
        <dbReference type="SAM" id="Phobius"/>
    </source>
</evidence>
<keyword evidence="2" id="KW-1133">Transmembrane helix</keyword>
<dbReference type="EMBL" id="CAJNYV010004930">
    <property type="protein sequence ID" value="CAF3709257.1"/>
    <property type="molecule type" value="Genomic_DNA"/>
</dbReference>
<accession>A0A818VAF6</accession>
<dbReference type="AlphaFoldDB" id="A0A818VAF6"/>
<keyword evidence="2" id="KW-0812">Transmembrane</keyword>
<dbReference type="Proteomes" id="UP000663865">
    <property type="component" value="Unassembled WGS sequence"/>
</dbReference>
<evidence type="ECO:0000313" key="4">
    <source>
        <dbReference type="Proteomes" id="UP000663865"/>
    </source>
</evidence>
<proteinExistence type="predicted"/>
<name>A0A818VAF6_9BILA</name>
<dbReference type="Gene3D" id="2.60.120.200">
    <property type="match status" value="2"/>
</dbReference>
<feature type="compositionally biased region" description="Polar residues" evidence="1">
    <location>
        <begin position="319"/>
        <end position="345"/>
    </location>
</feature>
<organism evidence="3 4">
    <name type="scientific">Rotaria socialis</name>
    <dbReference type="NCBI Taxonomy" id="392032"/>
    <lineage>
        <taxon>Eukaryota</taxon>
        <taxon>Metazoa</taxon>
        <taxon>Spiralia</taxon>
        <taxon>Gnathifera</taxon>
        <taxon>Rotifera</taxon>
        <taxon>Eurotatoria</taxon>
        <taxon>Bdelloidea</taxon>
        <taxon>Philodinida</taxon>
        <taxon>Philodinidae</taxon>
        <taxon>Rotaria</taxon>
    </lineage>
</organism>
<keyword evidence="2" id="KW-0472">Membrane</keyword>
<evidence type="ECO:0008006" key="5">
    <source>
        <dbReference type="Google" id="ProtNLM"/>
    </source>
</evidence>
<comment type="caution">
    <text evidence="3">The sequence shown here is derived from an EMBL/GenBank/DDBJ whole genome shotgun (WGS) entry which is preliminary data.</text>
</comment>
<feature type="compositionally biased region" description="Low complexity" evidence="1">
    <location>
        <begin position="346"/>
        <end position="360"/>
    </location>
</feature>
<reference evidence="3" key="1">
    <citation type="submission" date="2021-02" db="EMBL/GenBank/DDBJ databases">
        <authorList>
            <person name="Nowell W R."/>
        </authorList>
    </citation>
    <scope>NUCLEOTIDE SEQUENCE</scope>
</reference>
<dbReference type="Pfam" id="PF13385">
    <property type="entry name" value="Laminin_G_3"/>
    <property type="match status" value="2"/>
</dbReference>
<evidence type="ECO:0000256" key="1">
    <source>
        <dbReference type="SAM" id="MobiDB-lite"/>
    </source>
</evidence>
<dbReference type="SUPFAM" id="SSF49899">
    <property type="entry name" value="Concanavalin A-like lectins/glucanases"/>
    <property type="match status" value="2"/>
</dbReference>
<feature type="region of interest" description="Disordered" evidence="1">
    <location>
        <begin position="319"/>
        <end position="363"/>
    </location>
</feature>
<sequence length="868" mass="95991">MSRKKINDGLEGRILAVLQLKYSQPQIVKILKKDGINVSQQTVSNIKRNIGLQRNSVEKIKFSQQRPVATPSTVSKVIQAIDVNDPPTQRSIAKSCYAIHKLTPSNAEKRRRRAPRLYRQLANNRYKKFITTDESWFYLDGTEGKRKVCYIKKSDPDYEKMILQQDSSRPQGFLDAELQSPVLAYEATTNNRYHSIPGLTTLPYGYESRSSNFGHRFNTFARPHVSVSTVKTDSTDYHFYSRQSIIPSNGSKDILRQSFIQSNFRQSPFAIQRNIAEQWPGNRALTHSDSHLSGKQDIMVPKNSNFTANRYIRSSNFGPYSSQGYNETDKNVPTSQKTNMFNGPFSSSSSPNNRRASPNSTDIDWASAPYEYRRGQQAKKKKQTKMNRLCYCGSPLCIFATIVGAILLAAAIATPLAVLLTANKSSTTVQTCGATCLNQTWIQSTNLLAKWLFDGDFVDQTNAYNATATNSPSFTTTSYRNQALSLNSASSQHLTAPYVPLYMSSFTIEIWLYPTGYPNVLDHSIIGLCPVAAAQNCLFFAIRTNGSKHYFYFGFYSSNDILGTINVKANVWVHVAFVFNQNTLIQSIYVNGYLDTSGTALTPLLSSSGDVEIGCVQNIASTYGSNYFEGYMDELTISNRVKSSCEILEDFSFGAQFKFNSGSSLTDSGPNSLVGTDFSTSFDAGHSGESISFNGSAYFQISSVPCVAMISQAFSLALWIQPNSRVGTLAHVSTDPLGRGSCASFLGFYTNGRLAAQILNGGPPKFVLAPSLIDLSPNWTHVVQTWSSANGLRLYVNNVLVASNSSLSSYRTPFTSPVYVTLANSLTGLGYCYNAAIDMANAFNGDIDDFRVYCRELSVSDICTIYNS</sequence>